<keyword evidence="2" id="KW-1185">Reference proteome</keyword>
<feature type="non-terminal residue" evidence="1">
    <location>
        <position position="39"/>
    </location>
</feature>
<sequence length="39" mass="4402">MALPSSQSCLGKAISDWTGHKNISWETLFKSNVHLIRMN</sequence>
<organism evidence="1 2">
    <name type="scientific">Triparma retinervis</name>
    <dbReference type="NCBI Taxonomy" id="2557542"/>
    <lineage>
        <taxon>Eukaryota</taxon>
        <taxon>Sar</taxon>
        <taxon>Stramenopiles</taxon>
        <taxon>Ochrophyta</taxon>
        <taxon>Bolidophyceae</taxon>
        <taxon>Parmales</taxon>
        <taxon>Triparmaceae</taxon>
        <taxon>Triparma</taxon>
    </lineage>
</organism>
<dbReference type="EMBL" id="BRXZ01005835">
    <property type="protein sequence ID" value="GMH50868.1"/>
    <property type="molecule type" value="Genomic_DNA"/>
</dbReference>
<comment type="caution">
    <text evidence="1">The sequence shown here is derived from an EMBL/GenBank/DDBJ whole genome shotgun (WGS) entry which is preliminary data.</text>
</comment>
<proteinExistence type="predicted"/>
<accession>A0A9W7DPV0</accession>
<evidence type="ECO:0000313" key="1">
    <source>
        <dbReference type="EMBL" id="GMH50868.1"/>
    </source>
</evidence>
<name>A0A9W7DPV0_9STRA</name>
<reference evidence="1" key="1">
    <citation type="submission" date="2022-07" db="EMBL/GenBank/DDBJ databases">
        <title>Genome analysis of Parmales, a sister group of diatoms, reveals the evolutionary specialization of diatoms from phago-mixotrophs to photoautotrophs.</title>
        <authorList>
            <person name="Ban H."/>
            <person name="Sato S."/>
            <person name="Yoshikawa S."/>
            <person name="Kazumasa Y."/>
            <person name="Nakamura Y."/>
            <person name="Ichinomiya M."/>
            <person name="Saitoh K."/>
            <person name="Sato N."/>
            <person name="Blanc-Mathieu R."/>
            <person name="Endo H."/>
            <person name="Kuwata A."/>
            <person name="Ogata H."/>
        </authorList>
    </citation>
    <scope>NUCLEOTIDE SEQUENCE</scope>
</reference>
<dbReference type="Proteomes" id="UP001165082">
    <property type="component" value="Unassembled WGS sequence"/>
</dbReference>
<evidence type="ECO:0000313" key="2">
    <source>
        <dbReference type="Proteomes" id="UP001165082"/>
    </source>
</evidence>
<gene>
    <name evidence="1" type="ORF">TrRE_jg1958</name>
</gene>
<protein>
    <submittedName>
        <fullName evidence="1">Uncharacterized protein</fullName>
    </submittedName>
</protein>
<dbReference type="AlphaFoldDB" id="A0A9W7DPV0"/>